<evidence type="ECO:0000259" key="2">
    <source>
        <dbReference type="PROSITE" id="PS50213"/>
    </source>
</evidence>
<gene>
    <name evidence="3" type="ORF">HJC23_010089</name>
</gene>
<dbReference type="InterPro" id="IPR050904">
    <property type="entry name" value="Adhesion/Biosynth-related"/>
</dbReference>
<dbReference type="EMBL" id="JABMIG020000078">
    <property type="protein sequence ID" value="KAL3794661.1"/>
    <property type="molecule type" value="Genomic_DNA"/>
</dbReference>
<protein>
    <recommendedName>
        <fullName evidence="2">FAS1 domain-containing protein</fullName>
    </recommendedName>
</protein>
<proteinExistence type="predicted"/>
<evidence type="ECO:0000256" key="1">
    <source>
        <dbReference type="SAM" id="SignalP"/>
    </source>
</evidence>
<keyword evidence="1" id="KW-0732">Signal</keyword>
<dbReference type="Gene3D" id="2.30.180.10">
    <property type="entry name" value="FAS1 domain"/>
    <property type="match status" value="1"/>
</dbReference>
<dbReference type="SMART" id="SM00554">
    <property type="entry name" value="FAS1"/>
    <property type="match status" value="1"/>
</dbReference>
<dbReference type="FunFam" id="2.30.180.10:FF:000032">
    <property type="entry name" value="Fasciclin domain-containing protein, putative"/>
    <property type="match status" value="1"/>
</dbReference>
<feature type="domain" description="FAS1" evidence="2">
    <location>
        <begin position="89"/>
        <end position="218"/>
    </location>
</feature>
<keyword evidence="4" id="KW-1185">Reference proteome</keyword>
<evidence type="ECO:0000313" key="3">
    <source>
        <dbReference type="EMBL" id="KAL3794661.1"/>
    </source>
</evidence>
<dbReference type="PROSITE" id="PS50213">
    <property type="entry name" value="FAS1"/>
    <property type="match status" value="1"/>
</dbReference>
<comment type="caution">
    <text evidence="3">The sequence shown here is derived from an EMBL/GenBank/DDBJ whole genome shotgun (WGS) entry which is preliminary data.</text>
</comment>
<dbReference type="InterPro" id="IPR036378">
    <property type="entry name" value="FAS1_dom_sf"/>
</dbReference>
<dbReference type="InterPro" id="IPR000782">
    <property type="entry name" value="FAS1_domain"/>
</dbReference>
<sequence>MKKSSTFLSALAIICTASAFEGNLEEHQHNERKLFFSSTTKGYFDKYLSIHNRCCGDSHDECKCPVRDLTWFGIKSKWDKSCETTILRKSSIAALASANDDFSTLVSLLDSADLVGTLSKDSADGKGFTVFAPTNAAFEKLGDVDLTEDQIKQVLLYHVVAGTVPSDQLSDGQVITTLNGQDLSVNTQGGVTLNGDVSVTGADNFASNGVVHIIDKVLVPELN</sequence>
<feature type="signal peptide" evidence="1">
    <location>
        <begin position="1"/>
        <end position="19"/>
    </location>
</feature>
<feature type="chain" id="PRO_5044773608" description="FAS1 domain-containing protein" evidence="1">
    <location>
        <begin position="20"/>
        <end position="223"/>
    </location>
</feature>
<dbReference type="Proteomes" id="UP001516023">
    <property type="component" value="Unassembled WGS sequence"/>
</dbReference>
<organism evidence="3 4">
    <name type="scientific">Cyclotella cryptica</name>
    <dbReference type="NCBI Taxonomy" id="29204"/>
    <lineage>
        <taxon>Eukaryota</taxon>
        <taxon>Sar</taxon>
        <taxon>Stramenopiles</taxon>
        <taxon>Ochrophyta</taxon>
        <taxon>Bacillariophyta</taxon>
        <taxon>Coscinodiscophyceae</taxon>
        <taxon>Thalassiosirophycidae</taxon>
        <taxon>Stephanodiscales</taxon>
        <taxon>Stephanodiscaceae</taxon>
        <taxon>Cyclotella</taxon>
    </lineage>
</organism>
<name>A0ABD3Q556_9STRA</name>
<dbReference type="AlphaFoldDB" id="A0ABD3Q556"/>
<dbReference type="PANTHER" id="PTHR10900">
    <property type="entry name" value="PERIOSTIN-RELATED"/>
    <property type="match status" value="1"/>
</dbReference>
<accession>A0ABD3Q556</accession>
<evidence type="ECO:0000313" key="4">
    <source>
        <dbReference type="Proteomes" id="UP001516023"/>
    </source>
</evidence>
<dbReference type="PANTHER" id="PTHR10900:SF77">
    <property type="entry name" value="FI19380P1"/>
    <property type="match status" value="1"/>
</dbReference>
<reference evidence="3 4" key="1">
    <citation type="journal article" date="2020" name="G3 (Bethesda)">
        <title>Improved Reference Genome for Cyclotella cryptica CCMP332, a Model for Cell Wall Morphogenesis, Salinity Adaptation, and Lipid Production in Diatoms (Bacillariophyta).</title>
        <authorList>
            <person name="Roberts W.R."/>
            <person name="Downey K.M."/>
            <person name="Ruck E.C."/>
            <person name="Traller J.C."/>
            <person name="Alverson A.J."/>
        </authorList>
    </citation>
    <scope>NUCLEOTIDE SEQUENCE [LARGE SCALE GENOMIC DNA]</scope>
    <source>
        <strain evidence="3 4">CCMP332</strain>
    </source>
</reference>
<dbReference type="Pfam" id="PF02469">
    <property type="entry name" value="Fasciclin"/>
    <property type="match status" value="1"/>
</dbReference>
<dbReference type="SUPFAM" id="SSF82153">
    <property type="entry name" value="FAS1 domain"/>
    <property type="match status" value="1"/>
</dbReference>